<protein>
    <recommendedName>
        <fullName evidence="1">HTH cro/C1-type domain-containing protein</fullName>
    </recommendedName>
</protein>
<dbReference type="PROSITE" id="PS50943">
    <property type="entry name" value="HTH_CROC1"/>
    <property type="match status" value="1"/>
</dbReference>
<gene>
    <name evidence="2" type="ORF">C0Z18_31410</name>
</gene>
<dbReference type="GO" id="GO:0003677">
    <property type="term" value="F:DNA binding"/>
    <property type="evidence" value="ECO:0007669"/>
    <property type="project" value="InterPro"/>
</dbReference>
<keyword evidence="3" id="KW-1185">Reference proteome</keyword>
<dbReference type="Proteomes" id="UP000235616">
    <property type="component" value="Unassembled WGS sequence"/>
</dbReference>
<dbReference type="Pfam" id="PF13560">
    <property type="entry name" value="HTH_31"/>
    <property type="match status" value="1"/>
</dbReference>
<sequence length="110" mass="12294">MKLAPRFKGAGVTQSELARAVGASQSQVSRILAGRIVRHTRLLDKICIYASRRLNCGRHTDARRNSELMSALAEVWDGSDQHAHALAQVIRSLAELDELAMRFVKREAKR</sequence>
<dbReference type="AlphaFoldDB" id="A0A2N7VBB1"/>
<dbReference type="SUPFAM" id="SSF47413">
    <property type="entry name" value="lambda repressor-like DNA-binding domains"/>
    <property type="match status" value="1"/>
</dbReference>
<dbReference type="InterPro" id="IPR010982">
    <property type="entry name" value="Lambda_DNA-bd_dom_sf"/>
</dbReference>
<accession>A0A2N7VBB1</accession>
<feature type="domain" description="HTH cro/C1-type" evidence="1">
    <location>
        <begin position="8"/>
        <end position="47"/>
    </location>
</feature>
<evidence type="ECO:0000313" key="3">
    <source>
        <dbReference type="Proteomes" id="UP000235616"/>
    </source>
</evidence>
<evidence type="ECO:0000259" key="1">
    <source>
        <dbReference type="PROSITE" id="PS50943"/>
    </source>
</evidence>
<evidence type="ECO:0000313" key="2">
    <source>
        <dbReference type="EMBL" id="PMS14463.1"/>
    </source>
</evidence>
<name>A0A2N7VBB1_9BURK</name>
<comment type="caution">
    <text evidence="2">The sequence shown here is derived from an EMBL/GenBank/DDBJ whole genome shotgun (WGS) entry which is preliminary data.</text>
</comment>
<dbReference type="CDD" id="cd00093">
    <property type="entry name" value="HTH_XRE"/>
    <property type="match status" value="1"/>
</dbReference>
<proteinExistence type="predicted"/>
<organism evidence="2 3">
    <name type="scientific">Trinickia dabaoshanensis</name>
    <dbReference type="NCBI Taxonomy" id="564714"/>
    <lineage>
        <taxon>Bacteria</taxon>
        <taxon>Pseudomonadati</taxon>
        <taxon>Pseudomonadota</taxon>
        <taxon>Betaproteobacteria</taxon>
        <taxon>Burkholderiales</taxon>
        <taxon>Burkholderiaceae</taxon>
        <taxon>Trinickia</taxon>
    </lineage>
</organism>
<reference evidence="2 3" key="1">
    <citation type="submission" date="2018-01" db="EMBL/GenBank/DDBJ databases">
        <title>Whole genome analyses suggest that Burkholderia sensu lato contains two further novel genera in the rhizoxinica-symbiotica group Mycetohabitans gen. nov., and Trinickia gen. nov.: implications for the evolution of diazotrophy and nodulation in the Burkholderiaceae.</title>
        <authorList>
            <person name="Estrada-de los Santos P."/>
            <person name="Palmer M."/>
            <person name="Chavez-Ramirez B."/>
            <person name="Beukes C."/>
            <person name="Steenkamp E.T."/>
            <person name="Hirsch A.M."/>
            <person name="Manyaka P."/>
            <person name="Maluk M."/>
            <person name="Lafos M."/>
            <person name="Crook M."/>
            <person name="Gross E."/>
            <person name="Simon M.F."/>
            <person name="Bueno dos Reis Junior F."/>
            <person name="Poole P.S."/>
            <person name="Venter S.N."/>
            <person name="James E.K."/>
        </authorList>
    </citation>
    <scope>NUCLEOTIDE SEQUENCE [LARGE SCALE GENOMIC DNA]</scope>
    <source>
        <strain evidence="2 3">GIMN1.004</strain>
    </source>
</reference>
<dbReference type="InterPro" id="IPR001387">
    <property type="entry name" value="Cro/C1-type_HTH"/>
</dbReference>
<dbReference type="Gene3D" id="1.10.260.40">
    <property type="entry name" value="lambda repressor-like DNA-binding domains"/>
    <property type="match status" value="1"/>
</dbReference>
<dbReference type="EMBL" id="PNYA01000045">
    <property type="protein sequence ID" value="PMS14463.1"/>
    <property type="molecule type" value="Genomic_DNA"/>
</dbReference>